<evidence type="ECO:0000313" key="4">
    <source>
        <dbReference type="EMBL" id="OSX72385.1"/>
    </source>
</evidence>
<dbReference type="SUPFAM" id="SSF49329">
    <property type="entry name" value="Cu,Zn superoxide dismutase-like"/>
    <property type="match status" value="1"/>
</dbReference>
<dbReference type="Proteomes" id="UP000218209">
    <property type="component" value="Unassembled WGS sequence"/>
</dbReference>
<dbReference type="AlphaFoldDB" id="A0A1X6NUZ4"/>
<dbReference type="GO" id="GO:0005507">
    <property type="term" value="F:copper ion binding"/>
    <property type="evidence" value="ECO:0007669"/>
    <property type="project" value="InterPro"/>
</dbReference>
<evidence type="ECO:0000259" key="3">
    <source>
        <dbReference type="Pfam" id="PF00080"/>
    </source>
</evidence>
<feature type="chain" id="PRO_5013049877" description="Superoxide dismutase copper/zinc binding domain-containing protein" evidence="2">
    <location>
        <begin position="23"/>
        <end position="249"/>
    </location>
</feature>
<evidence type="ECO:0000256" key="2">
    <source>
        <dbReference type="SAM" id="SignalP"/>
    </source>
</evidence>
<dbReference type="InterPro" id="IPR024134">
    <property type="entry name" value="SOD_Cu/Zn_/chaperone"/>
</dbReference>
<feature type="region of interest" description="Disordered" evidence="1">
    <location>
        <begin position="221"/>
        <end position="249"/>
    </location>
</feature>
<feature type="signal peptide" evidence="2">
    <location>
        <begin position="1"/>
        <end position="22"/>
    </location>
</feature>
<name>A0A1X6NUZ4_PORUM</name>
<keyword evidence="5" id="KW-1185">Reference proteome</keyword>
<evidence type="ECO:0000313" key="5">
    <source>
        <dbReference type="Proteomes" id="UP000218209"/>
    </source>
</evidence>
<organism evidence="4 5">
    <name type="scientific">Porphyra umbilicalis</name>
    <name type="common">Purple laver</name>
    <name type="synonym">Red alga</name>
    <dbReference type="NCBI Taxonomy" id="2786"/>
    <lineage>
        <taxon>Eukaryota</taxon>
        <taxon>Rhodophyta</taxon>
        <taxon>Bangiophyceae</taxon>
        <taxon>Bangiales</taxon>
        <taxon>Bangiaceae</taxon>
        <taxon>Porphyra</taxon>
    </lineage>
</organism>
<gene>
    <name evidence="4" type="ORF">BU14_0442s0020</name>
</gene>
<keyword evidence="2" id="KW-0732">Signal</keyword>
<evidence type="ECO:0000256" key="1">
    <source>
        <dbReference type="SAM" id="MobiDB-lite"/>
    </source>
</evidence>
<feature type="domain" description="Superoxide dismutase copper/zinc binding" evidence="3">
    <location>
        <begin position="50"/>
        <end position="189"/>
    </location>
</feature>
<proteinExistence type="predicted"/>
<dbReference type="EMBL" id="KV919065">
    <property type="protein sequence ID" value="OSX72385.1"/>
    <property type="molecule type" value="Genomic_DNA"/>
</dbReference>
<dbReference type="OrthoDB" id="2015551at2759"/>
<dbReference type="InterPro" id="IPR001424">
    <property type="entry name" value="SOD_Cu_Zn_dom"/>
</dbReference>
<sequence>MAPLRRTAAAAVLLAAATAAAAAAVGAAAECPTAPRLVCTLTPTAGSTVGGSVSLTPTTAPDGTCTTALSATVNGLTPGTVHGWHVHEFGDVSAADGTATGGHFNPAGVPHALPPSAAGGGGGGGVRHAGDFGNLVPADTAGVATATAGATSALAVTSLVVGRGLIVHALRDDGGQPTGNAGARLAQCVLGVAPPVAAAVPVAGAAGAVVIADSGDNAVVVEDESDERTPPSTVTTFPGGSCRRRRPRS</sequence>
<dbReference type="Pfam" id="PF00080">
    <property type="entry name" value="Sod_Cu"/>
    <property type="match status" value="1"/>
</dbReference>
<dbReference type="Gene3D" id="2.60.40.200">
    <property type="entry name" value="Superoxide dismutase, copper/zinc binding domain"/>
    <property type="match status" value="1"/>
</dbReference>
<dbReference type="PANTHER" id="PTHR10003">
    <property type="entry name" value="SUPEROXIDE DISMUTASE CU-ZN -RELATED"/>
    <property type="match status" value="1"/>
</dbReference>
<accession>A0A1X6NUZ4</accession>
<dbReference type="GO" id="GO:0006801">
    <property type="term" value="P:superoxide metabolic process"/>
    <property type="evidence" value="ECO:0007669"/>
    <property type="project" value="InterPro"/>
</dbReference>
<dbReference type="InterPro" id="IPR036423">
    <property type="entry name" value="SOD-like_Cu/Zn_dom_sf"/>
</dbReference>
<protein>
    <recommendedName>
        <fullName evidence="3">Superoxide dismutase copper/zinc binding domain-containing protein</fullName>
    </recommendedName>
</protein>
<reference evidence="4 5" key="1">
    <citation type="submission" date="2017-03" db="EMBL/GenBank/DDBJ databases">
        <title>WGS assembly of Porphyra umbilicalis.</title>
        <authorList>
            <person name="Brawley S.H."/>
            <person name="Blouin N.A."/>
            <person name="Ficko-Blean E."/>
            <person name="Wheeler G.L."/>
            <person name="Lohr M."/>
            <person name="Goodson H.V."/>
            <person name="Jenkins J.W."/>
            <person name="Blaby-Haas C.E."/>
            <person name="Helliwell K.E."/>
            <person name="Chan C."/>
            <person name="Marriage T."/>
            <person name="Bhattacharya D."/>
            <person name="Klein A.S."/>
            <person name="Badis Y."/>
            <person name="Brodie J."/>
            <person name="Cao Y."/>
            <person name="Collen J."/>
            <person name="Dittami S.M."/>
            <person name="Gachon C.M."/>
            <person name="Green B.R."/>
            <person name="Karpowicz S."/>
            <person name="Kim J.W."/>
            <person name="Kudahl U."/>
            <person name="Lin S."/>
            <person name="Michel G."/>
            <person name="Mittag M."/>
            <person name="Olson B.J."/>
            <person name="Pangilinan J."/>
            <person name="Peng Y."/>
            <person name="Qiu H."/>
            <person name="Shu S."/>
            <person name="Singer J.T."/>
            <person name="Smith A.G."/>
            <person name="Sprecher B.N."/>
            <person name="Wagner V."/>
            <person name="Wang W."/>
            <person name="Wang Z.-Y."/>
            <person name="Yan J."/>
            <person name="Yarish C."/>
            <person name="Zoeuner-Riek S."/>
            <person name="Zhuang Y."/>
            <person name="Zou Y."/>
            <person name="Lindquist E.A."/>
            <person name="Grimwood J."/>
            <person name="Barry K."/>
            <person name="Rokhsar D.S."/>
            <person name="Schmutz J."/>
            <person name="Stiller J.W."/>
            <person name="Grossman A.R."/>
            <person name="Prochnik S.E."/>
        </authorList>
    </citation>
    <scope>NUCLEOTIDE SEQUENCE [LARGE SCALE GENOMIC DNA]</scope>
    <source>
        <strain evidence="4">4086291</strain>
    </source>
</reference>